<keyword evidence="1" id="KW-0378">Hydrolase</keyword>
<dbReference type="Gene3D" id="2.120.10.30">
    <property type="entry name" value="TolB, C-terminal domain"/>
    <property type="match status" value="3"/>
</dbReference>
<dbReference type="STRING" id="1122124.GCA_000423165_00495"/>
<dbReference type="PANTHER" id="PTHR42776:SF27">
    <property type="entry name" value="DIPEPTIDYL PEPTIDASE FAMILY MEMBER 6"/>
    <property type="match status" value="1"/>
</dbReference>
<keyword evidence="2" id="KW-0720">Serine protease</keyword>
<comment type="caution">
    <text evidence="6">The sequence shown here is derived from an EMBL/GenBank/DDBJ whole genome shotgun (WGS) entry which is preliminary data.</text>
</comment>
<dbReference type="GO" id="GO:0004252">
    <property type="term" value="F:serine-type endopeptidase activity"/>
    <property type="evidence" value="ECO:0007669"/>
    <property type="project" value="TreeGrafter"/>
</dbReference>
<organism evidence="6 7">
    <name type="scientific">Pseudidiomarina sediminum</name>
    <dbReference type="NCBI Taxonomy" id="431675"/>
    <lineage>
        <taxon>Bacteria</taxon>
        <taxon>Pseudomonadati</taxon>
        <taxon>Pseudomonadota</taxon>
        <taxon>Gammaproteobacteria</taxon>
        <taxon>Alteromonadales</taxon>
        <taxon>Idiomarinaceae</taxon>
        <taxon>Pseudidiomarina</taxon>
    </lineage>
</organism>
<dbReference type="InterPro" id="IPR002469">
    <property type="entry name" value="Peptidase_S9B_N"/>
</dbReference>
<proteinExistence type="predicted"/>
<dbReference type="EMBL" id="PIQE01000001">
    <property type="protein sequence ID" value="RUO74608.1"/>
    <property type="molecule type" value="Genomic_DNA"/>
</dbReference>
<dbReference type="InterPro" id="IPR029058">
    <property type="entry name" value="AB_hydrolase_fold"/>
</dbReference>
<name>A0A432Z9K4_9GAMM</name>
<evidence type="ECO:0000313" key="7">
    <source>
        <dbReference type="Proteomes" id="UP000287022"/>
    </source>
</evidence>
<dbReference type="Pfam" id="PF00930">
    <property type="entry name" value="DPPIV_N"/>
    <property type="match status" value="1"/>
</dbReference>
<evidence type="ECO:0000313" key="6">
    <source>
        <dbReference type="EMBL" id="RUO74608.1"/>
    </source>
</evidence>
<feature type="domain" description="Dipeptidylpeptidase IV N-terminal" evidence="5">
    <location>
        <begin position="190"/>
        <end position="280"/>
    </location>
</feature>
<feature type="domain" description="Peptidase S9 prolyl oligopeptidase catalytic" evidence="4">
    <location>
        <begin position="467"/>
        <end position="674"/>
    </location>
</feature>
<dbReference type="Pfam" id="PF00326">
    <property type="entry name" value="Peptidase_S9"/>
    <property type="match status" value="1"/>
</dbReference>
<evidence type="ECO:0000259" key="5">
    <source>
        <dbReference type="Pfam" id="PF00930"/>
    </source>
</evidence>
<dbReference type="SUPFAM" id="SSF82171">
    <property type="entry name" value="DPP6 N-terminal domain-like"/>
    <property type="match status" value="1"/>
</dbReference>
<evidence type="ECO:0000256" key="3">
    <source>
        <dbReference type="SAM" id="SignalP"/>
    </source>
</evidence>
<keyword evidence="7" id="KW-1185">Reference proteome</keyword>
<feature type="chain" id="PRO_5019074670" evidence="3">
    <location>
        <begin position="24"/>
        <end position="675"/>
    </location>
</feature>
<dbReference type="InterPro" id="IPR001375">
    <property type="entry name" value="Peptidase_S9_cat"/>
</dbReference>
<evidence type="ECO:0000256" key="1">
    <source>
        <dbReference type="ARBA" id="ARBA00022801"/>
    </source>
</evidence>
<feature type="signal peptide" evidence="3">
    <location>
        <begin position="1"/>
        <end position="23"/>
    </location>
</feature>
<keyword evidence="2" id="KW-0645">Protease</keyword>
<dbReference type="Proteomes" id="UP000287022">
    <property type="component" value="Unassembled WGS sequence"/>
</dbReference>
<evidence type="ECO:0000256" key="2">
    <source>
        <dbReference type="ARBA" id="ARBA00022825"/>
    </source>
</evidence>
<sequence>MKNYIVGAVIASSLQLTTSAAFASEQNTLQLEDVFELEYASSPSIHPSGDYTVFVRNYMDIMTDRKYGALWQVDHAGDMRPLLGGDANDHSAVWSPDGSKLAFVSNRSGRQQIHLYWTDTGKHAPVTRLTGAPSNLAWSPDGQWLAFTMFTPAPKAPPVSLPKAPKGAKWAEAPKYIDKDNYRFDGSGYAADGYQQIYVMPASGGTPRQVTSGEHHHGGTLAWRDDSQHIIFSANLHDEAFFEPQNSELYQVALATGELTQLTDRDGPDRSPVISPDGQKVAWVGYDDKKMSYQLNQLYVMDLKERKPQLLTADLDYSVGSVQWRDDSQALYFAYDRHGKGHIVMQGLDGKRAQLTDAMGGLSYSRPYSGGAFDVNGKQLVFTKADAERPADLVLQHGKMQRQLTALNDDLLATKHLGRVEEIWYDSQHGDYQIQGWLVYPPNFDPEQKYPLILEIHGGPHTAYAESFSAEVQLMAAAGNVVLYTNPRGSTSYGEDFAQEIHHNYPSQDYDDLMDGVDAVIAKGFIDEDRLYVTGGSGGGVLTAWIVGHTDRFRAAVVAKPVINWYSFVLTADMYNYFGAYWFPGLPWEHLDHYMKYSPISYVGNVTTPTMLLTGDADYRTPISESEQYYQALKLAGVETAMVRVPDAPHGIYSRPSNLMAKVAYILYWFEKYSD</sequence>
<dbReference type="Gene3D" id="3.40.50.1820">
    <property type="entry name" value="alpha/beta hydrolase"/>
    <property type="match status" value="1"/>
</dbReference>
<dbReference type="SUPFAM" id="SSF53474">
    <property type="entry name" value="alpha/beta-Hydrolases"/>
    <property type="match status" value="1"/>
</dbReference>
<dbReference type="Pfam" id="PF07676">
    <property type="entry name" value="PD40"/>
    <property type="match status" value="2"/>
</dbReference>
<accession>A0A432Z9K4</accession>
<gene>
    <name evidence="6" type="ORF">CWI80_04510</name>
</gene>
<dbReference type="InterPro" id="IPR011042">
    <property type="entry name" value="6-blade_b-propeller_TolB-like"/>
</dbReference>
<keyword evidence="3" id="KW-0732">Signal</keyword>
<dbReference type="PANTHER" id="PTHR42776">
    <property type="entry name" value="SERINE PEPTIDASE S9 FAMILY MEMBER"/>
    <property type="match status" value="1"/>
</dbReference>
<protein>
    <submittedName>
        <fullName evidence="6">S9 family peptidase</fullName>
    </submittedName>
</protein>
<dbReference type="GO" id="GO:0006508">
    <property type="term" value="P:proteolysis"/>
    <property type="evidence" value="ECO:0007669"/>
    <property type="project" value="InterPro"/>
</dbReference>
<dbReference type="InterPro" id="IPR011659">
    <property type="entry name" value="WD40"/>
</dbReference>
<dbReference type="RefSeq" id="WP_026861549.1">
    <property type="nucleotide sequence ID" value="NZ_PIQE01000001.1"/>
</dbReference>
<evidence type="ECO:0000259" key="4">
    <source>
        <dbReference type="Pfam" id="PF00326"/>
    </source>
</evidence>
<reference evidence="7" key="1">
    <citation type="journal article" date="2018" name="Front. Microbiol.">
        <title>Genome-Based Analysis Reveals the Taxonomy and Diversity of the Family Idiomarinaceae.</title>
        <authorList>
            <person name="Liu Y."/>
            <person name="Lai Q."/>
            <person name="Shao Z."/>
        </authorList>
    </citation>
    <scope>NUCLEOTIDE SEQUENCE [LARGE SCALE GENOMIC DNA]</scope>
    <source>
        <strain evidence="7">c121</strain>
    </source>
</reference>
<dbReference type="AlphaFoldDB" id="A0A432Z9K4"/>